<dbReference type="Proteomes" id="UP000827872">
    <property type="component" value="Linkage Group LG07"/>
</dbReference>
<gene>
    <name evidence="1" type="ORF">K3G42_024701</name>
</gene>
<dbReference type="EMBL" id="CM037620">
    <property type="protein sequence ID" value="KAH7995332.1"/>
    <property type="molecule type" value="Genomic_DNA"/>
</dbReference>
<protein>
    <submittedName>
        <fullName evidence="1">Uncharacterized protein</fullName>
    </submittedName>
</protein>
<name>A0ACB8ERU4_9SAUR</name>
<proteinExistence type="predicted"/>
<reference evidence="1" key="1">
    <citation type="submission" date="2021-08" db="EMBL/GenBank/DDBJ databases">
        <title>The first chromosome-level gecko genome reveals the dynamic sex chromosomes of Neotropical dwarf geckos (Sphaerodactylidae: Sphaerodactylus).</title>
        <authorList>
            <person name="Pinto B.J."/>
            <person name="Keating S.E."/>
            <person name="Gamble T."/>
        </authorList>
    </citation>
    <scope>NUCLEOTIDE SEQUENCE</scope>
    <source>
        <strain evidence="1">TG3544</strain>
    </source>
</reference>
<evidence type="ECO:0000313" key="1">
    <source>
        <dbReference type="EMBL" id="KAH7995332.1"/>
    </source>
</evidence>
<sequence>MAPPKTQKTAGEGKAPETGDIETPKEDPFQDWESMKLKLASIDAEIEKAKMASGVEKAKLEARVMAEMKCLKVEIEIVKLRAERARKEREFKMAGNREANMSHEKDMFDLRVREMKLRAELPIPHIVVEFPSADEKMETVSRVARVPDELEGNLFPNADGKPSEWHPEDAVGSDNANPARCALPTLEVQEARENSLTPDFVNQAESAADPELQMDGVHADWCQEDQRQDEFLKELTETAELADPKATKVVPVQCQAVPEVGGKVSCQRPPNVPSGAAERSFLRSSTQEIAEDGSCEGKGGGCQRPPNVPVVQLNNAPVERYREVRKTIPVREKESQKPAYVCLSICARQEVPVPETGSSL</sequence>
<accession>A0ACB8ERU4</accession>
<organism evidence="1 2">
    <name type="scientific">Sphaerodactylus townsendi</name>
    <dbReference type="NCBI Taxonomy" id="933632"/>
    <lineage>
        <taxon>Eukaryota</taxon>
        <taxon>Metazoa</taxon>
        <taxon>Chordata</taxon>
        <taxon>Craniata</taxon>
        <taxon>Vertebrata</taxon>
        <taxon>Euteleostomi</taxon>
        <taxon>Lepidosauria</taxon>
        <taxon>Squamata</taxon>
        <taxon>Bifurcata</taxon>
        <taxon>Gekkota</taxon>
        <taxon>Sphaerodactylidae</taxon>
        <taxon>Sphaerodactylus</taxon>
    </lineage>
</organism>
<comment type="caution">
    <text evidence="1">The sequence shown here is derived from an EMBL/GenBank/DDBJ whole genome shotgun (WGS) entry which is preliminary data.</text>
</comment>
<evidence type="ECO:0000313" key="2">
    <source>
        <dbReference type="Proteomes" id="UP000827872"/>
    </source>
</evidence>
<keyword evidence="2" id="KW-1185">Reference proteome</keyword>